<dbReference type="AlphaFoldDB" id="A0A9D4RDT6"/>
<evidence type="ECO:0000313" key="2">
    <source>
        <dbReference type="Proteomes" id="UP000828390"/>
    </source>
</evidence>
<reference evidence="1" key="2">
    <citation type="submission" date="2020-11" db="EMBL/GenBank/DDBJ databases">
        <authorList>
            <person name="McCartney M.A."/>
            <person name="Auch B."/>
            <person name="Kono T."/>
            <person name="Mallez S."/>
            <person name="Becker A."/>
            <person name="Gohl D.M."/>
            <person name="Silverstein K.A.T."/>
            <person name="Koren S."/>
            <person name="Bechman K.B."/>
            <person name="Herman A."/>
            <person name="Abrahante J.E."/>
            <person name="Garbe J."/>
        </authorList>
    </citation>
    <scope>NUCLEOTIDE SEQUENCE</scope>
    <source>
        <strain evidence="1">Duluth1</strain>
        <tissue evidence="1">Whole animal</tissue>
    </source>
</reference>
<organism evidence="1 2">
    <name type="scientific">Dreissena polymorpha</name>
    <name type="common">Zebra mussel</name>
    <name type="synonym">Mytilus polymorpha</name>
    <dbReference type="NCBI Taxonomy" id="45954"/>
    <lineage>
        <taxon>Eukaryota</taxon>
        <taxon>Metazoa</taxon>
        <taxon>Spiralia</taxon>
        <taxon>Lophotrochozoa</taxon>
        <taxon>Mollusca</taxon>
        <taxon>Bivalvia</taxon>
        <taxon>Autobranchia</taxon>
        <taxon>Heteroconchia</taxon>
        <taxon>Euheterodonta</taxon>
        <taxon>Imparidentia</taxon>
        <taxon>Neoheterodontei</taxon>
        <taxon>Myida</taxon>
        <taxon>Dreissenoidea</taxon>
        <taxon>Dreissenidae</taxon>
        <taxon>Dreissena</taxon>
    </lineage>
</organism>
<protein>
    <submittedName>
        <fullName evidence="1">Uncharacterized protein</fullName>
    </submittedName>
</protein>
<dbReference type="EMBL" id="JAIWYP010000002">
    <property type="protein sequence ID" value="KAH3862997.1"/>
    <property type="molecule type" value="Genomic_DNA"/>
</dbReference>
<keyword evidence="2" id="KW-1185">Reference proteome</keyword>
<reference evidence="1" key="1">
    <citation type="journal article" date="2019" name="bioRxiv">
        <title>The Genome of the Zebra Mussel, Dreissena polymorpha: A Resource for Invasive Species Research.</title>
        <authorList>
            <person name="McCartney M.A."/>
            <person name="Auch B."/>
            <person name="Kono T."/>
            <person name="Mallez S."/>
            <person name="Zhang Y."/>
            <person name="Obille A."/>
            <person name="Becker A."/>
            <person name="Abrahante J.E."/>
            <person name="Garbe J."/>
            <person name="Badalamenti J.P."/>
            <person name="Herman A."/>
            <person name="Mangelson H."/>
            <person name="Liachko I."/>
            <person name="Sullivan S."/>
            <person name="Sone E.D."/>
            <person name="Koren S."/>
            <person name="Silverstein K.A.T."/>
            <person name="Beckman K.B."/>
            <person name="Gohl D.M."/>
        </authorList>
    </citation>
    <scope>NUCLEOTIDE SEQUENCE</scope>
    <source>
        <strain evidence="1">Duluth1</strain>
        <tissue evidence="1">Whole animal</tissue>
    </source>
</reference>
<accession>A0A9D4RDT6</accession>
<comment type="caution">
    <text evidence="1">The sequence shown here is derived from an EMBL/GenBank/DDBJ whole genome shotgun (WGS) entry which is preliminary data.</text>
</comment>
<proteinExistence type="predicted"/>
<evidence type="ECO:0000313" key="1">
    <source>
        <dbReference type="EMBL" id="KAH3862997.1"/>
    </source>
</evidence>
<name>A0A9D4RDT6_DREPO</name>
<dbReference type="Proteomes" id="UP000828390">
    <property type="component" value="Unassembled WGS sequence"/>
</dbReference>
<gene>
    <name evidence="1" type="ORF">DPMN_025973</name>
</gene>
<sequence>MNKKRKILKIRLLVKETDKPEITYNKNSDDVKIPLERDPEVSAEVKVKGTVDCMKI</sequence>